<dbReference type="GO" id="GO:0006412">
    <property type="term" value="P:translation"/>
    <property type="evidence" value="ECO:0007669"/>
    <property type="project" value="UniProtKB-UniRule"/>
</dbReference>
<evidence type="ECO:0000256" key="1">
    <source>
        <dbReference type="ARBA" id="ARBA00006700"/>
    </source>
</evidence>
<name>A0A0B5DFM4_9ACTN</name>
<evidence type="ECO:0000313" key="8">
    <source>
        <dbReference type="EMBL" id="AJE42014.1"/>
    </source>
</evidence>
<keyword evidence="5 6" id="KW-0687">Ribonucleoprotein</keyword>
<dbReference type="RefSeq" id="WP_043443025.1">
    <property type="nucleotide sequence ID" value="NZ_CP009313.1"/>
</dbReference>
<proteinExistence type="inferred from homology"/>
<dbReference type="InterPro" id="IPR012677">
    <property type="entry name" value="Nucleotide-bd_a/b_plait_sf"/>
</dbReference>
<keyword evidence="3 6" id="KW-0694">RNA-binding</keyword>
<evidence type="ECO:0000256" key="7">
    <source>
        <dbReference type="RuleBase" id="RU003934"/>
    </source>
</evidence>
<dbReference type="Pfam" id="PF00276">
    <property type="entry name" value="Ribosomal_L23"/>
    <property type="match status" value="1"/>
</dbReference>
<evidence type="ECO:0000313" key="9">
    <source>
        <dbReference type="EMBL" id="QEV40536.1"/>
    </source>
</evidence>
<dbReference type="InterPro" id="IPR001014">
    <property type="entry name" value="Ribosomal_uL23_CS"/>
</dbReference>
<dbReference type="EMBL" id="CP023747">
    <property type="protein sequence ID" value="QEV40536.1"/>
    <property type="molecule type" value="Genomic_DNA"/>
</dbReference>
<accession>A0A0B5DFM4</accession>
<comment type="similarity">
    <text evidence="1 6 7">Belongs to the universal ribosomal protein uL23 family.</text>
</comment>
<evidence type="ECO:0000313" key="10">
    <source>
        <dbReference type="Proteomes" id="UP000031526"/>
    </source>
</evidence>
<dbReference type="Proteomes" id="UP000031526">
    <property type="component" value="Chromosome"/>
</dbReference>
<reference evidence="8 10" key="2">
    <citation type="journal article" date="2016" name="Appl. Microbiol. Biotechnol.">
        <title>Exploiting the genome sequence of Streptomyces nodosus for enhanced antibiotic production.</title>
        <authorList>
            <person name="Sweeney P."/>
            <person name="Murphy C.D."/>
            <person name="Caffrey P."/>
        </authorList>
    </citation>
    <scope>NUCLEOTIDE SEQUENCE [LARGE SCALE GENOMIC DNA]</scope>
    <source>
        <strain evidence="8 10">ATCC 14899</strain>
    </source>
</reference>
<evidence type="ECO:0000256" key="4">
    <source>
        <dbReference type="ARBA" id="ARBA00022980"/>
    </source>
</evidence>
<dbReference type="AlphaFoldDB" id="A0A0B5DFM4"/>
<evidence type="ECO:0000256" key="3">
    <source>
        <dbReference type="ARBA" id="ARBA00022884"/>
    </source>
</evidence>
<dbReference type="OrthoDB" id="9793353at2"/>
<dbReference type="Proteomes" id="UP000325763">
    <property type="component" value="Chromosome"/>
</dbReference>
<dbReference type="STRING" id="40318.SNOD_19760"/>
<protein>
    <recommendedName>
        <fullName evidence="6">Large ribosomal subunit protein uL23</fullName>
    </recommendedName>
</protein>
<dbReference type="SUPFAM" id="SSF54189">
    <property type="entry name" value="Ribosomal proteins S24e, L23 and L15e"/>
    <property type="match status" value="1"/>
</dbReference>
<dbReference type="PROSITE" id="PS00050">
    <property type="entry name" value="RIBOSOMAL_L23"/>
    <property type="match status" value="1"/>
</dbReference>
<dbReference type="EMBL" id="CP009313">
    <property type="protein sequence ID" value="AJE42014.1"/>
    <property type="molecule type" value="Genomic_DNA"/>
</dbReference>
<dbReference type="FunFam" id="3.30.70.330:FF:000001">
    <property type="entry name" value="50S ribosomal protein L23"/>
    <property type="match status" value="1"/>
</dbReference>
<dbReference type="GO" id="GO:0003735">
    <property type="term" value="F:structural constituent of ribosome"/>
    <property type="evidence" value="ECO:0007669"/>
    <property type="project" value="InterPro"/>
</dbReference>
<dbReference type="GO" id="GO:0005840">
    <property type="term" value="C:ribosome"/>
    <property type="evidence" value="ECO:0007669"/>
    <property type="project" value="UniProtKB-KW"/>
</dbReference>
<sequence>MAIRHPAIASKAAKAAKAARVAKARRHATEGKNTVITPASKAYTDPRDVLIKPVVSEKSYALLDENKYTFVVDPRANKTQIKEAVQAVFEVKVTGVNTINRQGKRKRTRTGFGQRAATKRAIVTLAEGDRIDIFGGPTS</sequence>
<comment type="function">
    <text evidence="6">One of the early assembly proteins it binds 23S rRNA. One of the proteins that surrounds the polypeptide exit tunnel on the outside of the ribosome. Forms the main docking site for trigger factor binding to the ribosome.</text>
</comment>
<organism evidence="8 10">
    <name type="scientific">Streptomyces nodosus</name>
    <dbReference type="NCBI Taxonomy" id="40318"/>
    <lineage>
        <taxon>Bacteria</taxon>
        <taxon>Bacillati</taxon>
        <taxon>Actinomycetota</taxon>
        <taxon>Actinomycetes</taxon>
        <taxon>Kitasatosporales</taxon>
        <taxon>Streptomycetaceae</taxon>
        <taxon>Streptomyces</taxon>
    </lineage>
</organism>
<dbReference type="HAMAP" id="MF_01369_B">
    <property type="entry name" value="Ribosomal_uL23_B"/>
    <property type="match status" value="1"/>
</dbReference>
<dbReference type="NCBIfam" id="NF004364">
    <property type="entry name" value="PRK05738.2-5"/>
    <property type="match status" value="1"/>
</dbReference>
<keyword evidence="2 6" id="KW-0699">rRNA-binding</keyword>
<evidence type="ECO:0000256" key="5">
    <source>
        <dbReference type="ARBA" id="ARBA00023274"/>
    </source>
</evidence>
<dbReference type="GO" id="GO:1990904">
    <property type="term" value="C:ribonucleoprotein complex"/>
    <property type="evidence" value="ECO:0007669"/>
    <property type="project" value="UniProtKB-KW"/>
</dbReference>
<dbReference type="NCBIfam" id="NF004363">
    <property type="entry name" value="PRK05738.2-4"/>
    <property type="match status" value="1"/>
</dbReference>
<dbReference type="GO" id="GO:0019843">
    <property type="term" value="F:rRNA binding"/>
    <property type="evidence" value="ECO:0007669"/>
    <property type="project" value="UniProtKB-UniRule"/>
</dbReference>
<reference evidence="9 11" key="3">
    <citation type="submission" date="2017-09" db="EMBL/GenBank/DDBJ databases">
        <title>Streptomyces genome completion.</title>
        <authorList>
            <person name="Lee N."/>
            <person name="Cho B.-K."/>
        </authorList>
    </citation>
    <scope>NUCLEOTIDE SEQUENCE [LARGE SCALE GENOMIC DNA]</scope>
    <source>
        <strain evidence="9 11">ATCC 14899</strain>
    </source>
</reference>
<dbReference type="Gene3D" id="3.30.70.330">
    <property type="match status" value="1"/>
</dbReference>
<evidence type="ECO:0000256" key="2">
    <source>
        <dbReference type="ARBA" id="ARBA00022730"/>
    </source>
</evidence>
<keyword evidence="4 6" id="KW-0689">Ribosomal protein</keyword>
<dbReference type="InterPro" id="IPR013025">
    <property type="entry name" value="Ribosomal_uL23-like"/>
</dbReference>
<dbReference type="InterPro" id="IPR012678">
    <property type="entry name" value="Ribosomal_uL23/eL15/eS24_sf"/>
</dbReference>
<dbReference type="PANTHER" id="PTHR11620">
    <property type="entry name" value="60S RIBOSOMAL PROTEIN L23A"/>
    <property type="match status" value="1"/>
</dbReference>
<dbReference type="KEGG" id="snq:CP978_20090"/>
<keyword evidence="10" id="KW-1185">Reference proteome</keyword>
<evidence type="ECO:0000313" key="11">
    <source>
        <dbReference type="Proteomes" id="UP000325763"/>
    </source>
</evidence>
<dbReference type="HOGENOM" id="CLU_1843914_0_0_11"/>
<gene>
    <name evidence="6" type="primary">rplW</name>
    <name evidence="9" type="ORF">CP978_20090</name>
    <name evidence="8" type="ORF">SNOD_19760</name>
</gene>
<reference evidence="10" key="1">
    <citation type="submission" date="2014-09" db="EMBL/GenBank/DDBJ databases">
        <title>Sequence of the Streptomyces nodosus genome.</title>
        <authorList>
            <person name="Sweeney P."/>
            <person name="Stephens N."/>
            <person name="Murphy C."/>
            <person name="Caffrey P."/>
        </authorList>
    </citation>
    <scope>NUCLEOTIDE SEQUENCE [LARGE SCALE GENOMIC DNA]</scope>
    <source>
        <strain evidence="10">ATCC 14899</strain>
    </source>
</reference>
<evidence type="ECO:0000256" key="6">
    <source>
        <dbReference type="HAMAP-Rule" id="MF_01369"/>
    </source>
</evidence>
<comment type="subunit">
    <text evidence="6">Part of the 50S ribosomal subunit. Contacts protein L29, and trigger factor when it is bound to the ribosome.</text>
</comment>